<protein>
    <recommendedName>
        <fullName evidence="4">CU044_5270 family protein</fullName>
    </recommendedName>
</protein>
<feature type="region of interest" description="Disordered" evidence="1">
    <location>
        <begin position="1"/>
        <end position="22"/>
    </location>
</feature>
<evidence type="ECO:0000313" key="3">
    <source>
        <dbReference type="Proteomes" id="UP001500888"/>
    </source>
</evidence>
<reference evidence="3" key="1">
    <citation type="journal article" date="2019" name="Int. J. Syst. Evol. Microbiol.">
        <title>The Global Catalogue of Microorganisms (GCM) 10K type strain sequencing project: providing services to taxonomists for standard genome sequencing and annotation.</title>
        <authorList>
            <consortium name="The Broad Institute Genomics Platform"/>
            <consortium name="The Broad Institute Genome Sequencing Center for Infectious Disease"/>
            <person name="Wu L."/>
            <person name="Ma J."/>
        </authorList>
    </citation>
    <scope>NUCLEOTIDE SEQUENCE [LARGE SCALE GENOMIC DNA]</scope>
    <source>
        <strain evidence="3">JCM 16908</strain>
    </source>
</reference>
<evidence type="ECO:0000256" key="1">
    <source>
        <dbReference type="SAM" id="MobiDB-lite"/>
    </source>
</evidence>
<evidence type="ECO:0000313" key="2">
    <source>
        <dbReference type="EMBL" id="GAA3809447.1"/>
    </source>
</evidence>
<comment type="caution">
    <text evidence="2">The sequence shown here is derived from an EMBL/GenBank/DDBJ whole genome shotgun (WGS) entry which is preliminary data.</text>
</comment>
<dbReference type="RefSeq" id="WP_344939736.1">
    <property type="nucleotide sequence ID" value="NZ_BAAAZR010000007.1"/>
</dbReference>
<dbReference type="InterPro" id="IPR047789">
    <property type="entry name" value="CU044_5270-like"/>
</dbReference>
<sequence>MDDEIELFSTGRPAAPPYPPGAREAARRRLLNAAAGRRRLLWPRPGWQAVGAFGLTLALVGGLGVALSSGSAPVAVPGATTTESVSVAAPPREFADLDPKPGQFLLVESETMSRAESLDQGKQTRYLNRTERKFWKPVDGNGKGLLWIAGLKPKPFPGSTLPENAESWQGGGWNEVDGHCPGSPDDTRTDYVHLSTLPSDQAGMREFIYKQPRGGKQPRGDNGSDVGAFTAVGDLLWENYLPRAQRQAMFEAAKTIPGVEVAEGVQDSAGREGVALGKVRNGVLEQLIFDPDSYLFLGERGTVVDERAGGAPVGSVVALTAQLRISVTDRLPQAENVAEDASCDQSQPATPLPTGTGDDLTKPSADPSKTPPPPVD</sequence>
<dbReference type="NCBIfam" id="NF038083">
    <property type="entry name" value="CU044_5270_fam"/>
    <property type="match status" value="1"/>
</dbReference>
<evidence type="ECO:0008006" key="4">
    <source>
        <dbReference type="Google" id="ProtNLM"/>
    </source>
</evidence>
<organism evidence="2 3">
    <name type="scientific">Sphaerisporangium flaviroseum</name>
    <dbReference type="NCBI Taxonomy" id="509199"/>
    <lineage>
        <taxon>Bacteria</taxon>
        <taxon>Bacillati</taxon>
        <taxon>Actinomycetota</taxon>
        <taxon>Actinomycetes</taxon>
        <taxon>Streptosporangiales</taxon>
        <taxon>Streptosporangiaceae</taxon>
        <taxon>Sphaerisporangium</taxon>
    </lineage>
</organism>
<feature type="region of interest" description="Disordered" evidence="1">
    <location>
        <begin position="335"/>
        <end position="376"/>
    </location>
</feature>
<keyword evidence="3" id="KW-1185">Reference proteome</keyword>
<gene>
    <name evidence="2" type="ORF">GCM10022226_32220</name>
</gene>
<proteinExistence type="predicted"/>
<name>A0ABP7I4L5_9ACTN</name>
<dbReference type="Proteomes" id="UP001500888">
    <property type="component" value="Unassembled WGS sequence"/>
</dbReference>
<dbReference type="EMBL" id="BAAAZR010000007">
    <property type="protein sequence ID" value="GAA3809447.1"/>
    <property type="molecule type" value="Genomic_DNA"/>
</dbReference>
<accession>A0ABP7I4L5</accession>